<feature type="compositionally biased region" description="Basic and acidic residues" evidence="1">
    <location>
        <begin position="134"/>
        <end position="149"/>
    </location>
</feature>
<name>A0A4Q1BTN9_TREME</name>
<dbReference type="EMBL" id="SDIL01000009">
    <property type="protein sequence ID" value="RXK41360.1"/>
    <property type="molecule type" value="Genomic_DNA"/>
</dbReference>
<feature type="compositionally biased region" description="Basic and acidic residues" evidence="1">
    <location>
        <begin position="164"/>
        <end position="173"/>
    </location>
</feature>
<dbReference type="VEuPathDB" id="FungiDB:TREMEDRAFT_62747"/>
<feature type="compositionally biased region" description="Acidic residues" evidence="1">
    <location>
        <begin position="150"/>
        <end position="163"/>
    </location>
</feature>
<proteinExistence type="predicted"/>
<organism evidence="2 3">
    <name type="scientific">Tremella mesenterica</name>
    <name type="common">Jelly fungus</name>
    <dbReference type="NCBI Taxonomy" id="5217"/>
    <lineage>
        <taxon>Eukaryota</taxon>
        <taxon>Fungi</taxon>
        <taxon>Dikarya</taxon>
        <taxon>Basidiomycota</taxon>
        <taxon>Agaricomycotina</taxon>
        <taxon>Tremellomycetes</taxon>
        <taxon>Tremellales</taxon>
        <taxon>Tremellaceae</taxon>
        <taxon>Tremella</taxon>
    </lineage>
</organism>
<keyword evidence="3" id="KW-1185">Reference proteome</keyword>
<protein>
    <submittedName>
        <fullName evidence="2">Uncharacterized protein</fullName>
    </submittedName>
</protein>
<sequence>MDRQLESPLLLHPLSSPKSLSASSTYAHISSFLPSLPLGPSRTQLERLADSLGVDTGNLAPSESDRREAARAEAKLAEKNERRRKREERLLMKEEEERRRLEGMVDDYQEDDLNEGQKLREGGEGKNDEDEDMELGHQDGEKVEEKGDVEYDDGDEEDEDEPDNEHREKMSDD</sequence>
<reference evidence="2 3" key="1">
    <citation type="submission" date="2016-06" db="EMBL/GenBank/DDBJ databases">
        <title>Evolution of pathogenesis and genome organization in the Tremellales.</title>
        <authorList>
            <person name="Cuomo C."/>
            <person name="Litvintseva A."/>
            <person name="Heitman J."/>
            <person name="Chen Y."/>
            <person name="Sun S."/>
            <person name="Springer D."/>
            <person name="Dromer F."/>
            <person name="Young S."/>
            <person name="Zeng Q."/>
            <person name="Chapman S."/>
            <person name="Gujja S."/>
            <person name="Saif S."/>
            <person name="Birren B."/>
        </authorList>
    </citation>
    <scope>NUCLEOTIDE SEQUENCE [LARGE SCALE GENOMIC DNA]</scope>
    <source>
        <strain evidence="2 3">ATCC 28783</strain>
    </source>
</reference>
<accession>A0A4Q1BTN9</accession>
<dbReference type="Proteomes" id="UP000289152">
    <property type="component" value="Unassembled WGS sequence"/>
</dbReference>
<feature type="compositionally biased region" description="Acidic residues" evidence="1">
    <location>
        <begin position="104"/>
        <end position="114"/>
    </location>
</feature>
<feature type="compositionally biased region" description="Basic and acidic residues" evidence="1">
    <location>
        <begin position="115"/>
        <end position="126"/>
    </location>
</feature>
<evidence type="ECO:0000256" key="1">
    <source>
        <dbReference type="SAM" id="MobiDB-lite"/>
    </source>
</evidence>
<evidence type="ECO:0000313" key="2">
    <source>
        <dbReference type="EMBL" id="RXK41360.1"/>
    </source>
</evidence>
<dbReference type="AlphaFoldDB" id="A0A4Q1BTN9"/>
<feature type="region of interest" description="Disordered" evidence="1">
    <location>
        <begin position="1"/>
        <end position="21"/>
    </location>
</feature>
<dbReference type="InParanoid" id="A0A4Q1BTN9"/>
<comment type="caution">
    <text evidence="2">The sequence shown here is derived from an EMBL/GenBank/DDBJ whole genome shotgun (WGS) entry which is preliminary data.</text>
</comment>
<evidence type="ECO:0000313" key="3">
    <source>
        <dbReference type="Proteomes" id="UP000289152"/>
    </source>
</evidence>
<feature type="compositionally biased region" description="Basic and acidic residues" evidence="1">
    <location>
        <begin position="63"/>
        <end position="103"/>
    </location>
</feature>
<feature type="region of interest" description="Disordered" evidence="1">
    <location>
        <begin position="49"/>
        <end position="173"/>
    </location>
</feature>
<gene>
    <name evidence="2" type="ORF">M231_01265</name>
</gene>